<dbReference type="GO" id="GO:0000287">
    <property type="term" value="F:magnesium ion binding"/>
    <property type="evidence" value="ECO:0007669"/>
    <property type="project" value="UniProtKB-UniRule"/>
</dbReference>
<sequence>MAKSKYEYVRNFELQDRLLPSTWLVVRVDGQGFTKFTSKHEFTKPNDVRALNLMNRAAKIVVESMVEIVLAYGQSDEYSFVFSKDAKAYERRASKLSTLLVSKFTSAYVYYWSEFFPDTRLQFPPAFDSRVVMYPSEHILRDYLSWRQVDCHINNMYNTCFWALVNKGGMTQKEAEKRLSGTLSKDKNELLFSEFEINYNNEPAIFKKGSVIIREKVLIDVVDAQGKMTKRTKTEVAILHCDIIKNAFWNENPDILGGNGTRAQRKAACQKQREVELDATACSQRQQEQEQEQEQAHQQQSEDPADAEEK</sequence>
<keyword evidence="21" id="KW-1185">Reference proteome</keyword>
<evidence type="ECO:0000256" key="13">
    <source>
        <dbReference type="ARBA" id="ARBA00047281"/>
    </source>
</evidence>
<dbReference type="InterPro" id="IPR038469">
    <property type="entry name" value="tRNAHis_GuaTrfase_Thg1_sf"/>
</dbReference>
<keyword evidence="8 14" id="KW-0479">Metal-binding</keyword>
<dbReference type="GO" id="GO:0008193">
    <property type="term" value="F:tRNA guanylyltransferase activity"/>
    <property type="evidence" value="ECO:0007669"/>
    <property type="project" value="UniProtKB-UniRule"/>
</dbReference>
<evidence type="ECO:0000256" key="6">
    <source>
        <dbReference type="ARBA" id="ARBA00022694"/>
    </source>
</evidence>
<protein>
    <recommendedName>
        <fullName evidence="4 14">tRNA(His) guanylyltransferase</fullName>
        <ecNumber evidence="3 14">2.7.7.79</ecNumber>
    </recommendedName>
    <alternativeName>
        <fullName evidence="12 14">tRNA-histidine guanylyltransferase</fullName>
    </alternativeName>
</protein>
<dbReference type="Gene3D" id="3.30.70.3000">
    <property type="match status" value="1"/>
</dbReference>
<evidence type="ECO:0000256" key="8">
    <source>
        <dbReference type="ARBA" id="ARBA00022723"/>
    </source>
</evidence>
<keyword evidence="10 14" id="KW-0460">Magnesium</keyword>
<evidence type="ECO:0000313" key="21">
    <source>
        <dbReference type="Proteomes" id="UP001145021"/>
    </source>
</evidence>
<comment type="similarity">
    <text evidence="2 14">Belongs to the tRNA(His) guanylyltransferase family.</text>
</comment>
<evidence type="ECO:0000256" key="7">
    <source>
        <dbReference type="ARBA" id="ARBA00022695"/>
    </source>
</evidence>
<dbReference type="AlphaFoldDB" id="A0A9W8CHI3"/>
<keyword evidence="6 14" id="KW-0819">tRNA processing</keyword>
<evidence type="ECO:0000256" key="17">
    <source>
        <dbReference type="SAM" id="MobiDB-lite"/>
    </source>
</evidence>
<dbReference type="InterPro" id="IPR024956">
    <property type="entry name" value="tRNAHis_GuaTrfase_cat"/>
</dbReference>
<feature type="binding site" evidence="16">
    <location>
        <position position="30"/>
    </location>
    <ligand>
        <name>Mg(2+)</name>
        <dbReference type="ChEBI" id="CHEBI:18420"/>
        <label>1</label>
        <note>catalytic</note>
    </ligand>
</feature>
<keyword evidence="9 14" id="KW-0547">Nucleotide-binding</keyword>
<evidence type="ECO:0000256" key="5">
    <source>
        <dbReference type="ARBA" id="ARBA00022679"/>
    </source>
</evidence>
<gene>
    <name evidence="20" type="primary">THG1L</name>
    <name evidence="20" type="ORF">LPJ64_004820</name>
</gene>
<feature type="domain" description="Thg1 C-terminal" evidence="19">
    <location>
        <begin position="139"/>
        <end position="245"/>
    </location>
</feature>
<feature type="domain" description="tRNAHis guanylyltransferase catalytic" evidence="18">
    <location>
        <begin position="6"/>
        <end position="135"/>
    </location>
</feature>
<evidence type="ECO:0000256" key="14">
    <source>
        <dbReference type="PIRNR" id="PIRNR028980"/>
    </source>
</evidence>
<evidence type="ECO:0000256" key="9">
    <source>
        <dbReference type="ARBA" id="ARBA00022741"/>
    </source>
</evidence>
<dbReference type="Proteomes" id="UP001145021">
    <property type="component" value="Unassembled WGS sequence"/>
</dbReference>
<proteinExistence type="inferred from homology"/>
<evidence type="ECO:0000256" key="10">
    <source>
        <dbReference type="ARBA" id="ARBA00022842"/>
    </source>
</evidence>
<dbReference type="InterPro" id="IPR007537">
    <property type="entry name" value="tRNAHis_GuaTrfase_Thg1"/>
</dbReference>
<dbReference type="Pfam" id="PF14413">
    <property type="entry name" value="Thg1C"/>
    <property type="match status" value="1"/>
</dbReference>
<feature type="region of interest" description="Disordered" evidence="17">
    <location>
        <begin position="278"/>
        <end position="310"/>
    </location>
</feature>
<evidence type="ECO:0000256" key="4">
    <source>
        <dbReference type="ARBA" id="ARBA00015443"/>
    </source>
</evidence>
<evidence type="ECO:0000256" key="1">
    <source>
        <dbReference type="ARBA" id="ARBA00002939"/>
    </source>
</evidence>
<dbReference type="Pfam" id="PF04446">
    <property type="entry name" value="Thg1"/>
    <property type="match status" value="1"/>
</dbReference>
<evidence type="ECO:0000259" key="19">
    <source>
        <dbReference type="Pfam" id="PF14413"/>
    </source>
</evidence>
<evidence type="ECO:0000256" key="3">
    <source>
        <dbReference type="ARBA" id="ARBA00012511"/>
    </source>
</evidence>
<organism evidence="20 21">
    <name type="scientific">Coemansia asiatica</name>
    <dbReference type="NCBI Taxonomy" id="1052880"/>
    <lineage>
        <taxon>Eukaryota</taxon>
        <taxon>Fungi</taxon>
        <taxon>Fungi incertae sedis</taxon>
        <taxon>Zoopagomycota</taxon>
        <taxon>Kickxellomycotina</taxon>
        <taxon>Kickxellomycetes</taxon>
        <taxon>Kickxellales</taxon>
        <taxon>Kickxellaceae</taxon>
        <taxon>Coemansia</taxon>
    </lineage>
</organism>
<dbReference type="PIRSF" id="PIRSF028980">
    <property type="entry name" value="tRNAHis_guanylyltransferase"/>
    <property type="match status" value="1"/>
</dbReference>
<feature type="binding site" evidence="16">
    <location>
        <position position="29"/>
    </location>
    <ligand>
        <name>Mg(2+)</name>
        <dbReference type="ChEBI" id="CHEBI:18420"/>
        <label>2</label>
        <note>catalytic</note>
    </ligand>
</feature>
<evidence type="ECO:0000256" key="12">
    <source>
        <dbReference type="ARBA" id="ARBA00032480"/>
    </source>
</evidence>
<reference evidence="20" key="1">
    <citation type="submission" date="2022-07" db="EMBL/GenBank/DDBJ databases">
        <title>Phylogenomic reconstructions and comparative analyses of Kickxellomycotina fungi.</title>
        <authorList>
            <person name="Reynolds N.K."/>
            <person name="Stajich J.E."/>
            <person name="Barry K."/>
            <person name="Grigoriev I.V."/>
            <person name="Crous P."/>
            <person name="Smith M.E."/>
        </authorList>
    </citation>
    <scope>NUCLEOTIDE SEQUENCE</scope>
    <source>
        <strain evidence="20">NBRC 105413</strain>
    </source>
</reference>
<name>A0A9W8CHI3_9FUNG</name>
<comment type="caution">
    <text evidence="20">The sequence shown here is derived from an EMBL/GenBank/DDBJ whole genome shotgun (WGS) entry which is preliminary data.</text>
</comment>
<feature type="binding site" evidence="16">
    <location>
        <position position="76"/>
    </location>
    <ligand>
        <name>Mg(2+)</name>
        <dbReference type="ChEBI" id="CHEBI:18420"/>
        <label>1</label>
        <note>catalytic</note>
    </ligand>
</feature>
<evidence type="ECO:0000256" key="11">
    <source>
        <dbReference type="ARBA" id="ARBA00023134"/>
    </source>
</evidence>
<comment type="catalytic activity">
    <reaction evidence="13 14">
        <text>a 5'-end ribonucleotide-tRNA(His) + GTP + ATP + H2O = a 5'-end phospho-guanosine-ribonucleotide-tRNA(His) + AMP + 2 diphosphate + H(+)</text>
        <dbReference type="Rhea" id="RHEA:54564"/>
        <dbReference type="Rhea" id="RHEA-COMP:14193"/>
        <dbReference type="Rhea" id="RHEA-COMP:14917"/>
        <dbReference type="ChEBI" id="CHEBI:15377"/>
        <dbReference type="ChEBI" id="CHEBI:15378"/>
        <dbReference type="ChEBI" id="CHEBI:30616"/>
        <dbReference type="ChEBI" id="CHEBI:33019"/>
        <dbReference type="ChEBI" id="CHEBI:37565"/>
        <dbReference type="ChEBI" id="CHEBI:138282"/>
        <dbReference type="ChEBI" id="CHEBI:141847"/>
        <dbReference type="ChEBI" id="CHEBI:456215"/>
        <dbReference type="EC" id="2.7.7.79"/>
    </reaction>
</comment>
<feature type="binding site" evidence="16">
    <location>
        <position position="76"/>
    </location>
    <ligand>
        <name>Mg(2+)</name>
        <dbReference type="ChEBI" id="CHEBI:18420"/>
        <label>2</label>
        <note>catalytic</note>
    </ligand>
</feature>
<comment type="cofactor">
    <cofactor evidence="16">
        <name>Mg(2+)</name>
        <dbReference type="ChEBI" id="CHEBI:18420"/>
    </cofactor>
    <text evidence="16">Binds 2 magnesium ions per subunit.</text>
</comment>
<evidence type="ECO:0000259" key="18">
    <source>
        <dbReference type="Pfam" id="PF04446"/>
    </source>
</evidence>
<evidence type="ECO:0000313" key="20">
    <source>
        <dbReference type="EMBL" id="KAJ1643399.1"/>
    </source>
</evidence>
<evidence type="ECO:0000256" key="2">
    <source>
        <dbReference type="ARBA" id="ARBA00010113"/>
    </source>
</evidence>
<dbReference type="EMBL" id="JANBOH010000259">
    <property type="protein sequence ID" value="KAJ1643399.1"/>
    <property type="molecule type" value="Genomic_DNA"/>
</dbReference>
<dbReference type="EC" id="2.7.7.79" evidence="3 14"/>
<dbReference type="FunFam" id="3.30.70.3000:FF:000001">
    <property type="entry name" value="tRNA(His) guanylyltransferase"/>
    <property type="match status" value="1"/>
</dbReference>
<dbReference type="GO" id="GO:0005525">
    <property type="term" value="F:GTP binding"/>
    <property type="evidence" value="ECO:0007669"/>
    <property type="project" value="UniProtKB-UniRule"/>
</dbReference>
<dbReference type="PANTHER" id="PTHR12729:SF6">
    <property type="entry name" value="TRNA(HIS) GUANYLYLTRANSFERASE-RELATED"/>
    <property type="match status" value="1"/>
</dbReference>
<dbReference type="GO" id="GO:0006400">
    <property type="term" value="P:tRNA modification"/>
    <property type="evidence" value="ECO:0007669"/>
    <property type="project" value="UniProtKB-UniRule"/>
</dbReference>
<keyword evidence="5 14" id="KW-0808">Transferase</keyword>
<evidence type="ECO:0000256" key="15">
    <source>
        <dbReference type="PIRSR" id="PIRSR028980-1"/>
    </source>
</evidence>
<keyword evidence="7 14" id="KW-0548">Nucleotidyltransferase</keyword>
<dbReference type="PANTHER" id="PTHR12729">
    <property type="entry name" value="TRNA(HIS) GUANYLYLTRANSFERASE-RELATED"/>
    <property type="match status" value="1"/>
</dbReference>
<comment type="function">
    <text evidence="1 14">Adds a GMP to the 5'-end of tRNA(His) after transcription and RNase P cleavage.</text>
</comment>
<feature type="binding site" evidence="16">
    <location>
        <position position="29"/>
    </location>
    <ligand>
        <name>Mg(2+)</name>
        <dbReference type="ChEBI" id="CHEBI:18420"/>
        <label>1</label>
        <note>catalytic</note>
    </ligand>
</feature>
<keyword evidence="11 14" id="KW-0342">GTP-binding</keyword>
<dbReference type="InterPro" id="IPR025845">
    <property type="entry name" value="Thg1_C_dom"/>
</dbReference>
<accession>A0A9W8CHI3</accession>
<feature type="binding site" evidence="15">
    <location>
        <begin position="75"/>
        <end position="76"/>
    </location>
    <ligand>
        <name>GTP</name>
        <dbReference type="ChEBI" id="CHEBI:37565"/>
    </ligand>
</feature>
<evidence type="ECO:0000256" key="16">
    <source>
        <dbReference type="PIRSR" id="PIRSR028980-2"/>
    </source>
</evidence>